<comment type="similarity">
    <text evidence="1 2">Belongs to the glycosyl hydrolase 31 family.</text>
</comment>
<feature type="domain" description="Glycoside hydrolase family 31 TIM barrel" evidence="3">
    <location>
        <begin position="243"/>
        <end position="574"/>
    </location>
</feature>
<reference evidence="5" key="1">
    <citation type="submission" date="2022-01" db="EMBL/GenBank/DDBJ databases">
        <title>Collection of gut derived symbiotic bacterial strains cultured from healthy donors.</title>
        <authorList>
            <person name="Lin H."/>
            <person name="Kohout C."/>
            <person name="Waligurski E."/>
            <person name="Pamer E.G."/>
        </authorList>
    </citation>
    <scope>NUCLEOTIDE SEQUENCE</scope>
    <source>
        <strain evidence="5">DFI.5.49</strain>
    </source>
</reference>
<dbReference type="Gene3D" id="2.60.40.1760">
    <property type="entry name" value="glycosyl hydrolase (family 31)"/>
    <property type="match status" value="1"/>
</dbReference>
<keyword evidence="2" id="KW-0378">Hydrolase</keyword>
<evidence type="ECO:0000259" key="3">
    <source>
        <dbReference type="Pfam" id="PF01055"/>
    </source>
</evidence>
<dbReference type="SUPFAM" id="SSF51011">
    <property type="entry name" value="Glycosyl hydrolase domain"/>
    <property type="match status" value="1"/>
</dbReference>
<feature type="domain" description="Glycosyl hydrolase family 31 C-terminal" evidence="4">
    <location>
        <begin position="585"/>
        <end position="670"/>
    </location>
</feature>
<dbReference type="SUPFAM" id="SSF51445">
    <property type="entry name" value="(Trans)glycosidases"/>
    <property type="match status" value="1"/>
</dbReference>
<dbReference type="AlphaFoldDB" id="A0AAE3JYC9"/>
<evidence type="ECO:0000256" key="2">
    <source>
        <dbReference type="RuleBase" id="RU361185"/>
    </source>
</evidence>
<gene>
    <name evidence="5" type="ORF">L0N21_15580</name>
</gene>
<dbReference type="Gene3D" id="2.60.40.1180">
    <property type="entry name" value="Golgi alpha-mannosidase II"/>
    <property type="match status" value="1"/>
</dbReference>
<dbReference type="Proteomes" id="UP001199915">
    <property type="component" value="Unassembled WGS sequence"/>
</dbReference>
<sequence>MFLEKEGKLIYSYDGETVCIEAWGKDALRVRATKNRSFTGRDWALEAKDAHAGEVEIFEDPSAKGGAFANMYEGTDTSYGKITNGKLHAVIDSGSVITFYHEDGRVLLKEHFRRLLDEESMPLNIMGREYSNGVGDNFRIVTRFVARKGEKIFGMGQYQQHELDLKGCMLELAQRNSQVSVPFYLSSIGYGFLWNNPGVGQVMFANNGTEWVTESGKEIDYLVIAGDTPAEIEENYMTLTGKPPMMPEYGMGFWQCKLRYWNQEQLLSVARKYKELGVPLDVIVVDFFHWTKQGEFKFDPKYWPDVPGMCRELKEMGIQVVVSVWPTVDIYSENFEEMKEKGYLVRTEHGVPLTMLCGGNEVFFDATNPDARTYVWEKIKKNYYDQGAKLFWLDVAEPEYSVYDFKNYRYQLGSVQEVGNIYPKYYLKAFYDGMTAEGDTMPISLIRSAWAGSAKYGALVWSGDIVSTFECFRRQVQAGLNMAVAGIPWWTTDIGGFHGARTDDPDFHRLYIRWFEYGCFCPVMRLHGNRNPQEGYGAEQIGSGSDNEIWSFSDEAYEISKKYIFLRERLRDYIRVQMKKAHEDGTPVMRPVFYDFPTDPESWNVEDAYLFGPDLYVAPVMEDHVTEREVYLPAGTAWFNAWTGEKYEGGQKVMVAAPMDIIPVFVKEGADAEKLLNIFSE</sequence>
<proteinExistence type="inferred from homology"/>
<evidence type="ECO:0000256" key="1">
    <source>
        <dbReference type="ARBA" id="ARBA00007806"/>
    </source>
</evidence>
<protein>
    <submittedName>
        <fullName evidence="5">Family 31 glucosidase</fullName>
    </submittedName>
</protein>
<evidence type="ECO:0000259" key="4">
    <source>
        <dbReference type="Pfam" id="PF21365"/>
    </source>
</evidence>
<dbReference type="InterPro" id="IPR017853">
    <property type="entry name" value="GH"/>
</dbReference>
<organism evidence="5 6">
    <name type="scientific">Fusicatenibacter saccharivorans</name>
    <dbReference type="NCBI Taxonomy" id="1150298"/>
    <lineage>
        <taxon>Bacteria</taxon>
        <taxon>Bacillati</taxon>
        <taxon>Bacillota</taxon>
        <taxon>Clostridia</taxon>
        <taxon>Lachnospirales</taxon>
        <taxon>Lachnospiraceae</taxon>
        <taxon>Fusicatenibacter</taxon>
    </lineage>
</organism>
<dbReference type="InterPro" id="IPR011013">
    <property type="entry name" value="Gal_mutarotase_sf_dom"/>
</dbReference>
<comment type="caution">
    <text evidence="5">The sequence shown here is derived from an EMBL/GenBank/DDBJ whole genome shotgun (WGS) entry which is preliminary data.</text>
</comment>
<keyword evidence="2" id="KW-0326">Glycosidase</keyword>
<name>A0AAE3JYC9_9FIRM</name>
<dbReference type="InterPro" id="IPR051816">
    <property type="entry name" value="Glycosyl_Hydrolase_31"/>
</dbReference>
<dbReference type="GO" id="GO:0004553">
    <property type="term" value="F:hydrolase activity, hydrolyzing O-glycosyl compounds"/>
    <property type="evidence" value="ECO:0007669"/>
    <property type="project" value="InterPro"/>
</dbReference>
<evidence type="ECO:0000313" key="5">
    <source>
        <dbReference type="EMBL" id="MCG4766912.1"/>
    </source>
</evidence>
<dbReference type="RefSeq" id="WP_238033598.1">
    <property type="nucleotide sequence ID" value="NZ_JAKNFS010000026.1"/>
</dbReference>
<dbReference type="InterPro" id="IPR048395">
    <property type="entry name" value="Glyco_hydro_31_C"/>
</dbReference>
<dbReference type="Pfam" id="PF01055">
    <property type="entry name" value="Glyco_hydro_31_2nd"/>
    <property type="match status" value="1"/>
</dbReference>
<evidence type="ECO:0000313" key="6">
    <source>
        <dbReference type="Proteomes" id="UP001199915"/>
    </source>
</evidence>
<accession>A0AAE3JYC9</accession>
<dbReference type="CDD" id="cd14752">
    <property type="entry name" value="GH31_N"/>
    <property type="match status" value="1"/>
</dbReference>
<dbReference type="EMBL" id="JAKNFS010000026">
    <property type="protein sequence ID" value="MCG4766912.1"/>
    <property type="molecule type" value="Genomic_DNA"/>
</dbReference>
<dbReference type="InterPro" id="IPR000322">
    <property type="entry name" value="Glyco_hydro_31_TIM"/>
</dbReference>
<dbReference type="Gene3D" id="3.20.20.80">
    <property type="entry name" value="Glycosidases"/>
    <property type="match status" value="1"/>
</dbReference>
<dbReference type="GO" id="GO:0005975">
    <property type="term" value="P:carbohydrate metabolic process"/>
    <property type="evidence" value="ECO:0007669"/>
    <property type="project" value="InterPro"/>
</dbReference>
<dbReference type="SUPFAM" id="SSF74650">
    <property type="entry name" value="Galactose mutarotase-like"/>
    <property type="match status" value="1"/>
</dbReference>
<dbReference type="PANTHER" id="PTHR43863">
    <property type="entry name" value="HYDROLASE, PUTATIVE (AFU_ORTHOLOGUE AFUA_1G03140)-RELATED"/>
    <property type="match status" value="1"/>
</dbReference>
<dbReference type="Pfam" id="PF21365">
    <property type="entry name" value="Glyco_hydro_31_3rd"/>
    <property type="match status" value="1"/>
</dbReference>
<dbReference type="InterPro" id="IPR013780">
    <property type="entry name" value="Glyco_hydro_b"/>
</dbReference>
<dbReference type="CDD" id="cd06591">
    <property type="entry name" value="GH31_xylosidase_XylS"/>
    <property type="match status" value="1"/>
</dbReference>
<dbReference type="PANTHER" id="PTHR43863:SF2">
    <property type="entry name" value="MALTASE-GLUCOAMYLASE"/>
    <property type="match status" value="1"/>
</dbReference>
<dbReference type="GO" id="GO:0030246">
    <property type="term" value="F:carbohydrate binding"/>
    <property type="evidence" value="ECO:0007669"/>
    <property type="project" value="InterPro"/>
</dbReference>